<keyword evidence="3" id="KW-1185">Reference proteome</keyword>
<dbReference type="Proteomes" id="UP000248646">
    <property type="component" value="Unassembled WGS sequence"/>
</dbReference>
<feature type="domain" description="Primase C-terminal 1" evidence="1">
    <location>
        <begin position="272"/>
        <end position="337"/>
    </location>
</feature>
<comment type="caution">
    <text evidence="2">The sequence shown here is derived from an EMBL/GenBank/DDBJ whole genome shotgun (WGS) entry which is preliminary data.</text>
</comment>
<accession>A0A2W7P8X3</accession>
<proteinExistence type="predicted"/>
<dbReference type="EMBL" id="QKZI01000012">
    <property type="protein sequence ID" value="PZX02393.1"/>
    <property type="molecule type" value="Genomic_DNA"/>
</dbReference>
<evidence type="ECO:0000313" key="2">
    <source>
        <dbReference type="EMBL" id="PZX02393.1"/>
    </source>
</evidence>
<reference evidence="2 3" key="1">
    <citation type="submission" date="2018-06" db="EMBL/GenBank/DDBJ databases">
        <title>Genomic Encyclopedia of Type Strains, Phase IV (KMG-IV): sequencing the most valuable type-strain genomes for metagenomic binning, comparative biology and taxonomic classification.</title>
        <authorList>
            <person name="Goeker M."/>
        </authorList>
    </citation>
    <scope>NUCLEOTIDE SEQUENCE [LARGE SCALE GENOMIC DNA]</scope>
    <source>
        <strain evidence="2 3">DSM 5</strain>
    </source>
</reference>
<organism evidence="2 3">
    <name type="scientific">Psychrobacillus insolitus</name>
    <dbReference type="NCBI Taxonomy" id="1461"/>
    <lineage>
        <taxon>Bacteria</taxon>
        <taxon>Bacillati</taxon>
        <taxon>Bacillota</taxon>
        <taxon>Bacilli</taxon>
        <taxon>Bacillales</taxon>
        <taxon>Bacillaceae</taxon>
        <taxon>Psychrobacillus</taxon>
    </lineage>
</organism>
<evidence type="ECO:0000313" key="3">
    <source>
        <dbReference type="Proteomes" id="UP000248646"/>
    </source>
</evidence>
<dbReference type="Pfam" id="PF08708">
    <property type="entry name" value="PriCT_1"/>
    <property type="match status" value="1"/>
</dbReference>
<gene>
    <name evidence="2" type="ORF">C7437_11232</name>
</gene>
<protein>
    <submittedName>
        <fullName evidence="2">Primase-like protein</fullName>
    </submittedName>
</protein>
<name>A0A2W7P8X3_9BACI</name>
<dbReference type="SMART" id="SM00942">
    <property type="entry name" value="PriCT_1"/>
    <property type="match status" value="1"/>
</dbReference>
<evidence type="ECO:0000259" key="1">
    <source>
        <dbReference type="SMART" id="SM00942"/>
    </source>
</evidence>
<dbReference type="InterPro" id="IPR014820">
    <property type="entry name" value="PriCT_1"/>
</dbReference>
<sequence length="519" mass="59957">MAIFALQEHKTDEKLTRVINILMQEGLTKYKTKHSKAALPMRVEATKADMLHKKGAVFAVRDKSHFTSGGVKGYIITSNETLIEQANKITHFTPNVYRRYQYADQDRRLIKGFVEENLQQINTFVVDIDTKKHSVQDILLACLDQSIGQPTLILSSDRGYHVFFALETPIFISNKKEFRSIKVAKRISDNIKRSLQSVDADMYCNDFGFFRMPNSHNIEWFDETAIYHPGTLIKWSQQKDDDLGRSLYIVPKKMHVTSLIHSEWFNKLIHATDVKGEKGQIGRNNVLFTLALVCFQDGQENSLTFDLLDQYNTNLRYPLSAQDMKAIISSAYSGRYKGAKKEYVEQLLALYVQGAENIPLYFGNKVWYKHKKAREDRQRSHYDEWEEDMVKYITAEKSSSEPFIWRTQKEICETVGIASSTLNNLIKLSTKLLKTTTGKGRHSKTGWTTVELYIAYIIQLKKDSAVRFTKYVQEMVAEQIESLEIIGGYHRLINYLDKLRNDKDLNVHLLTEVRINNTG</sequence>
<dbReference type="AlphaFoldDB" id="A0A2W7P8X3"/>
<dbReference type="RefSeq" id="WP_170122394.1">
    <property type="nucleotide sequence ID" value="NZ_QKZI01000012.1"/>
</dbReference>